<dbReference type="Proteomes" id="UP000663853">
    <property type="component" value="Unassembled WGS sequence"/>
</dbReference>
<dbReference type="AlphaFoldDB" id="A0A8H3C782"/>
<reference evidence="2" key="1">
    <citation type="submission" date="2021-01" db="EMBL/GenBank/DDBJ databases">
        <authorList>
            <person name="Kaushik A."/>
        </authorList>
    </citation>
    <scope>NUCLEOTIDE SEQUENCE</scope>
    <source>
        <strain evidence="2">AG6-10EEA</strain>
    </source>
</reference>
<organism evidence="2 3">
    <name type="scientific">Rhizoctonia solani</name>
    <dbReference type="NCBI Taxonomy" id="456999"/>
    <lineage>
        <taxon>Eukaryota</taxon>
        <taxon>Fungi</taxon>
        <taxon>Dikarya</taxon>
        <taxon>Basidiomycota</taxon>
        <taxon>Agaricomycotina</taxon>
        <taxon>Agaricomycetes</taxon>
        <taxon>Cantharellales</taxon>
        <taxon>Ceratobasidiaceae</taxon>
        <taxon>Rhizoctonia</taxon>
    </lineage>
</organism>
<name>A0A8H3C782_9AGAM</name>
<evidence type="ECO:0000256" key="1">
    <source>
        <dbReference type="SAM" id="MobiDB-lite"/>
    </source>
</evidence>
<dbReference type="EMBL" id="CAJMXA010002103">
    <property type="protein sequence ID" value="CAE6475690.1"/>
    <property type="molecule type" value="Genomic_DNA"/>
</dbReference>
<protein>
    <submittedName>
        <fullName evidence="2">Uncharacterized protein</fullName>
    </submittedName>
</protein>
<comment type="caution">
    <text evidence="2">The sequence shown here is derived from an EMBL/GenBank/DDBJ whole genome shotgun (WGS) entry which is preliminary data.</text>
</comment>
<gene>
    <name evidence="2" type="ORF">RDB_LOCUS80869</name>
</gene>
<feature type="region of interest" description="Disordered" evidence="1">
    <location>
        <begin position="212"/>
        <end position="247"/>
    </location>
</feature>
<proteinExistence type="predicted"/>
<feature type="compositionally biased region" description="Pro residues" evidence="1">
    <location>
        <begin position="123"/>
        <end position="136"/>
    </location>
</feature>
<evidence type="ECO:0000313" key="2">
    <source>
        <dbReference type="EMBL" id="CAE6475690.1"/>
    </source>
</evidence>
<feature type="region of interest" description="Disordered" evidence="1">
    <location>
        <begin position="112"/>
        <end position="146"/>
    </location>
</feature>
<sequence>MAVAMVRTSGYNRIHSALTSESFAELYYPPAYDRYHESNAECLDLTDTVDLEARIRKFFFPNDTSALKSREQNGISCGLHLIPSPLPDSSTVGLGLGMQTKFGVFLSESQPPRSNDEFLFPHPSKPPVTPIAPPPSNESEDDEETRRLAPFVATSESAVEALRLESRLQNQRGRERAPVSRRDIPRRIVNQIGAPLMRRSDTLGLHYSNYSITSSNRSTPPAATPKRMLRMSESSAKRELLPLGGRG</sequence>
<dbReference type="OrthoDB" id="10067491at2759"/>
<accession>A0A8H3C782</accession>
<evidence type="ECO:0000313" key="3">
    <source>
        <dbReference type="Proteomes" id="UP000663853"/>
    </source>
</evidence>
<feature type="compositionally biased region" description="Polar residues" evidence="1">
    <location>
        <begin position="212"/>
        <end position="221"/>
    </location>
</feature>